<dbReference type="InterPro" id="IPR006439">
    <property type="entry name" value="HAD-SF_hydro_IA"/>
</dbReference>
<name>F5IST0_9BACT</name>
<dbReference type="SUPFAM" id="SSF56784">
    <property type="entry name" value="HAD-like"/>
    <property type="match status" value="1"/>
</dbReference>
<comment type="caution">
    <text evidence="1">The sequence shown here is derived from an EMBL/GenBank/DDBJ whole genome shotgun (WGS) entry which is preliminary data.</text>
</comment>
<evidence type="ECO:0008006" key="3">
    <source>
        <dbReference type="Google" id="ProtNLM"/>
    </source>
</evidence>
<dbReference type="STRING" id="742766.HMPREF9455_00147"/>
<dbReference type="Gene3D" id="3.40.50.1000">
    <property type="entry name" value="HAD superfamily/HAD-like"/>
    <property type="match status" value="1"/>
</dbReference>
<sequence length="244" mass="27512">MITPFKDYLNKHNYTRFDFKAVLFDMDGVLYDSMKWHAKSWKETMDEFDILSTPEEFYLYEGMVGSKTINHLMNREKGRDATKQETETIYKRKTELFTKYNDGALIPFAYDFVKEVNEEGLTPVLVTGSGQPTLINKLEHNFPGLFAKDKMVTAFDVKHGKPHPEPYLMGLKKGGALNPNQAVVIENAPRGVEAAVAAGIFTIAVNTGPMPDKVLADAGADIVLPSMEALYNNWPAYYRILKEG</sequence>
<dbReference type="RefSeq" id="WP_006797649.1">
    <property type="nucleotide sequence ID" value="NZ_GL891979.1"/>
</dbReference>
<dbReference type="EMBL" id="ADLV01000002">
    <property type="protein sequence ID" value="EGK02025.1"/>
    <property type="molecule type" value="Genomic_DNA"/>
</dbReference>
<evidence type="ECO:0000313" key="2">
    <source>
        <dbReference type="Proteomes" id="UP000004913"/>
    </source>
</evidence>
<dbReference type="PRINTS" id="PR00413">
    <property type="entry name" value="HADHALOGNASE"/>
</dbReference>
<dbReference type="InterPro" id="IPR051806">
    <property type="entry name" value="HAD-like_SPP"/>
</dbReference>
<dbReference type="OrthoDB" id="9797743at2"/>
<dbReference type="Pfam" id="PF13419">
    <property type="entry name" value="HAD_2"/>
    <property type="match status" value="1"/>
</dbReference>
<keyword evidence="2" id="KW-1185">Reference proteome</keyword>
<dbReference type="SFLD" id="SFLDG01135">
    <property type="entry name" value="C1.5.6:_HAD__Beta-PGM__Phospha"/>
    <property type="match status" value="1"/>
</dbReference>
<dbReference type="Gene3D" id="1.10.150.240">
    <property type="entry name" value="Putative phosphatase, domain 2"/>
    <property type="match status" value="1"/>
</dbReference>
<proteinExistence type="predicted"/>
<dbReference type="InterPro" id="IPR041492">
    <property type="entry name" value="HAD_2"/>
</dbReference>
<dbReference type="PANTHER" id="PTHR43481">
    <property type="entry name" value="FRUCTOSE-1-PHOSPHATE PHOSPHATASE"/>
    <property type="match status" value="1"/>
</dbReference>
<gene>
    <name evidence="1" type="ORF">HMPREF9455_00147</name>
</gene>
<dbReference type="AlphaFoldDB" id="F5IST0"/>
<dbReference type="InterPro" id="IPR036412">
    <property type="entry name" value="HAD-like_sf"/>
</dbReference>
<dbReference type="GO" id="GO:0050308">
    <property type="term" value="F:sugar-phosphatase activity"/>
    <property type="evidence" value="ECO:0007669"/>
    <property type="project" value="TreeGrafter"/>
</dbReference>
<dbReference type="InterPro" id="IPR023198">
    <property type="entry name" value="PGP-like_dom2"/>
</dbReference>
<accession>F5IST0</accession>
<dbReference type="NCBIfam" id="TIGR01509">
    <property type="entry name" value="HAD-SF-IA-v3"/>
    <property type="match status" value="1"/>
</dbReference>
<dbReference type="Proteomes" id="UP000004913">
    <property type="component" value="Unassembled WGS sequence"/>
</dbReference>
<dbReference type="eggNOG" id="COG0637">
    <property type="taxonomic scope" value="Bacteria"/>
</dbReference>
<evidence type="ECO:0000313" key="1">
    <source>
        <dbReference type="EMBL" id="EGK02025.1"/>
    </source>
</evidence>
<dbReference type="HOGENOM" id="CLU_045011_13_4_10"/>
<protein>
    <recommendedName>
        <fullName evidence="3">Beta-phosphoglucomutase</fullName>
    </recommendedName>
</protein>
<organism evidence="1 2">
    <name type="scientific">Dysgonomonas gadei ATCC BAA-286</name>
    <dbReference type="NCBI Taxonomy" id="742766"/>
    <lineage>
        <taxon>Bacteria</taxon>
        <taxon>Pseudomonadati</taxon>
        <taxon>Bacteroidota</taxon>
        <taxon>Bacteroidia</taxon>
        <taxon>Bacteroidales</taxon>
        <taxon>Dysgonomonadaceae</taxon>
        <taxon>Dysgonomonas</taxon>
    </lineage>
</organism>
<dbReference type="SFLD" id="SFLDG01129">
    <property type="entry name" value="C1.5:_HAD__Beta-PGM__Phosphata"/>
    <property type="match status" value="1"/>
</dbReference>
<dbReference type="PANTHER" id="PTHR43481:SF4">
    <property type="entry name" value="GLYCEROL-1-PHOSPHATE PHOSPHOHYDROLASE 1-RELATED"/>
    <property type="match status" value="1"/>
</dbReference>
<dbReference type="InterPro" id="IPR023214">
    <property type="entry name" value="HAD_sf"/>
</dbReference>
<reference evidence="1 2" key="1">
    <citation type="submission" date="2011-04" db="EMBL/GenBank/DDBJ databases">
        <title>The Genome Sequence of Dysgonomonas gadei ATCC BAA-286.</title>
        <authorList>
            <consortium name="The Broad Institute Genome Sequencing Platform"/>
            <person name="Earl A."/>
            <person name="Ward D."/>
            <person name="Feldgarden M."/>
            <person name="Gevers D."/>
            <person name="Pudlo N."/>
            <person name="Martens E."/>
            <person name="Allen-Vercoe E."/>
            <person name="Young S.K."/>
            <person name="Zeng Q."/>
            <person name="Gargeya S."/>
            <person name="Fitzgerald M."/>
            <person name="Haas B."/>
            <person name="Abouelleil A."/>
            <person name="Alvarado L."/>
            <person name="Arachchi H.M."/>
            <person name="Berlin A."/>
            <person name="Brown A."/>
            <person name="Chapman S.B."/>
            <person name="Chen Z."/>
            <person name="Dunbar C."/>
            <person name="Freedman E."/>
            <person name="Gearin G."/>
            <person name="Gellesch M."/>
            <person name="Goldberg J."/>
            <person name="Griggs A."/>
            <person name="Gujja S."/>
            <person name="Heiman D."/>
            <person name="Howarth C."/>
            <person name="Larson L."/>
            <person name="Lui A."/>
            <person name="MacDonald P.J.P."/>
            <person name="Mehta T."/>
            <person name="Montmayeur A."/>
            <person name="Murphy C."/>
            <person name="Neiman D."/>
            <person name="Pearson M."/>
            <person name="Priest M."/>
            <person name="Roberts A."/>
            <person name="Saif S."/>
            <person name="Shea T."/>
            <person name="Shenoy N."/>
            <person name="Sisk P."/>
            <person name="Stolte C."/>
            <person name="Sykes S."/>
            <person name="Yandava C."/>
            <person name="Wortman J."/>
            <person name="Nusbaum C."/>
            <person name="Birren B."/>
        </authorList>
    </citation>
    <scope>NUCLEOTIDE SEQUENCE [LARGE SCALE GENOMIC DNA]</scope>
    <source>
        <strain evidence="1 2">ATCC BAA-286</strain>
    </source>
</reference>
<dbReference type="SFLD" id="SFLDS00003">
    <property type="entry name" value="Haloacid_Dehalogenase"/>
    <property type="match status" value="1"/>
</dbReference>